<organism evidence="3 4">
    <name type="scientific">Stentor coeruleus</name>
    <dbReference type="NCBI Taxonomy" id="5963"/>
    <lineage>
        <taxon>Eukaryota</taxon>
        <taxon>Sar</taxon>
        <taxon>Alveolata</taxon>
        <taxon>Ciliophora</taxon>
        <taxon>Postciliodesmatophora</taxon>
        <taxon>Heterotrichea</taxon>
        <taxon>Heterotrichida</taxon>
        <taxon>Stentoridae</taxon>
        <taxon>Stentor</taxon>
    </lineage>
</organism>
<name>A0A1R2C505_9CILI</name>
<gene>
    <name evidence="3" type="ORF">SteCoe_14863</name>
</gene>
<keyword evidence="4" id="KW-1185">Reference proteome</keyword>
<comment type="caution">
    <text evidence="3">The sequence shown here is derived from an EMBL/GenBank/DDBJ whole genome shotgun (WGS) entry which is preliminary data.</text>
</comment>
<keyword evidence="1" id="KW-0812">Transmembrane</keyword>
<feature type="signal peptide" evidence="2">
    <location>
        <begin position="1"/>
        <end position="18"/>
    </location>
</feature>
<protein>
    <recommendedName>
        <fullName evidence="5">GPS domain-containing protein</fullName>
    </recommendedName>
</protein>
<reference evidence="3 4" key="1">
    <citation type="submission" date="2016-11" db="EMBL/GenBank/DDBJ databases">
        <title>The macronuclear genome of Stentor coeruleus: a giant cell with tiny introns.</title>
        <authorList>
            <person name="Slabodnick M."/>
            <person name="Ruby J.G."/>
            <person name="Reiff S.B."/>
            <person name="Swart E.C."/>
            <person name="Gosai S."/>
            <person name="Prabakaran S."/>
            <person name="Witkowska E."/>
            <person name="Larue G.E."/>
            <person name="Fisher S."/>
            <person name="Freeman R.M."/>
            <person name="Gunawardena J."/>
            <person name="Chu W."/>
            <person name="Stover N.A."/>
            <person name="Gregory B.D."/>
            <person name="Nowacki M."/>
            <person name="Derisi J."/>
            <person name="Roy S.W."/>
            <person name="Marshall W.F."/>
            <person name="Sood P."/>
        </authorList>
    </citation>
    <scope>NUCLEOTIDE SEQUENCE [LARGE SCALE GENOMIC DNA]</scope>
    <source>
        <strain evidence="3">WM001</strain>
    </source>
</reference>
<evidence type="ECO:0000256" key="1">
    <source>
        <dbReference type="SAM" id="Phobius"/>
    </source>
</evidence>
<accession>A0A1R2C505</accession>
<feature type="transmembrane region" description="Helical" evidence="1">
    <location>
        <begin position="2048"/>
        <end position="2071"/>
    </location>
</feature>
<keyword evidence="2" id="KW-0732">Signal</keyword>
<evidence type="ECO:0000256" key="2">
    <source>
        <dbReference type="SAM" id="SignalP"/>
    </source>
</evidence>
<feature type="transmembrane region" description="Helical" evidence="1">
    <location>
        <begin position="1945"/>
        <end position="1965"/>
    </location>
</feature>
<evidence type="ECO:0000313" key="4">
    <source>
        <dbReference type="Proteomes" id="UP000187209"/>
    </source>
</evidence>
<dbReference type="Proteomes" id="UP000187209">
    <property type="component" value="Unassembled WGS sequence"/>
</dbReference>
<feature type="transmembrane region" description="Helical" evidence="1">
    <location>
        <begin position="1886"/>
        <end position="1905"/>
    </location>
</feature>
<keyword evidence="1" id="KW-1133">Transmembrane helix</keyword>
<feature type="transmembrane region" description="Helical" evidence="1">
    <location>
        <begin position="2017"/>
        <end position="2036"/>
    </location>
</feature>
<evidence type="ECO:0008006" key="5">
    <source>
        <dbReference type="Google" id="ProtNLM"/>
    </source>
</evidence>
<sequence length="2141" mass="245935">MFIYLASLFFCIIQLLLAEAFCTTTHSAIAYSANFTITSTTSIDSTISSNYVAYYSQCSSKNLVTVSGLSYETVTNTSIHSYYFTSSGSHSLLFLCSGSYSEFTFNILPLKLILTFGKEPRYKFRDFSVIVGIYDNSGTYLESNNGQYKVSLKLFHETGSEVTSSLFGTKEKNCTSGLCVFDSMTIGILGGFTIKAISSNPQIQSFTTKLFGIDTETVFLDLIFESNDNFCYHIIIVTVNIYLYGKISNYNFDVILQEQGGETIYGDKLALGVIGSHNFNIYFTRSGNFVLKIRTNDNYYTNTIPINIKKQEFIVSLTESVIFIQPASTRDTFSLQVSLCNLPENFLKSEPYFANSIDFIITCYNYNEQCVFYDFENKNAHPDGKISVKTVAGTCSFSSTEFIIYTPGLTKLMFKDITGKINPFNTSDFNITDHVKSILLNSSNMNPSIFFDFTITVFMIRYDDKFYLGSSLINIKDDNQNIYAFGEVIGGSKSFNIFIAVTGLLRLYAYYDGQSTSIDLEISALKLIFSFIEYPNDSRNPLIFNIGIYDFEGKYLENSSNNYNGYNISIELIEDGLCSGKVLSKTISQALINGELFENDLYVLSFGTFKLNAKIINIDGVIESESKTFSIKNYVKSIKAQVNNTQPSTNFDIQIDAEFFGDDNFIYIQPLIITLKELENKEISGDTIIKLKKGISSKHIIWFPIYGIYKIQIITNSSNISYILPNIEVKKNKLKISWPENIPETNIDILIFLIEILDESEQVTEIEKGVYEVTINFEINFINYTEKINTSHGKFLLSKNLNEVGNYSISATCLTTSPSNILAFNISEGLFSLDISMNNLTQLENYLFTFEIFLLNKYLEAFMHNIIIKIKCEDDFFKPQNIMSQNGKAEFNLYFTNQNFISCIISNDYTKTTQLLEFNIIASTILDNKCKIAFNSTACYLCVNNATLDNNLECTCIKLSTYNPNDKMCICDPGINYSEGYCYADGNYFTSNEISGYFSEDYKQVMINFARQVNKTDFDCKSVYEIKNLKQNISNYCYWSCNTSMIIEFEKIIYDENLIVEINPTMVQALGNENLQPLSLLNIKIKTQFPLLVPEVSLVAPEIVSIPCMKKNVLVFTRTISDDYIYLWKGTFLSDKKEAFENLNDFFTLQNDYYVIFNKEFFENNRIVDGVLNITLEIKSKIFKTKVVVWRSFYVKNENIVMIEFTAGNSINIKANQPLQLKIQVLENCFDEESDYGDDPLKFTISCQNNENILNKVSIQRPDYLMFPPNSLKPNTSYTFLAKAQGNRKTGYSSINITVDPSDIEISLSRSSGSINKEKDLEITAYAVDPDDNKTSFDYFWNCSEGLLACNDSKNSILVFDSKSHKLHVNKILLRNDAVYLFSLNVYGNNKSQTVTVEITINQQLKGEIIMKSLTSAINNDLAFLLTPQIYIPLKNASYEWKFSPNLPNSTDINYNLSYMYINPGSLQPGLTYKMEFSMNSIYEKGVSVFTFITRNKGAVCKNFTAEYWENDIWVLFGDKCVNPEKESIINYQYGIKDITNHITWITKSVFVTPYYLKTQKPYMFVMKVCDQEKSCNIYETYYVNSTIRILQDDFLVYYEKLIEDPEKIPEIVNYYVCDISDPEILLFFYNKTVDYFENVLTDSAALYSVLESFKVIIGNQDFMLYNQSVQPLVFINKILKNYNYQLDENLTFLTMENFQTILHLKPLESDIDIFLENLIQQVSINRVIGYEIQYINYATFYFKRMYSVDLSWQTFDIDFNNLNFPIFEIEDECDIYDLVYYKYAYNDLTISKILVFHSGTHYFNETFTLFETPMNLEIKFIEPIKIKLYGNYSMTENYNCIQLGINGENIKCYAKVISFSLIEVQTSGLGSFKLSLISLSCNPNFLPIYVLGGLTGIFILLLFISSTKKISKNNSYIEKFKFLKYYPFISMFTIEDLKFRISSVLRIISGQTLLFVLIPILMFIFNTPFDPVIRSKWKLTYEDYSEGIGSLAIVQIYKAFLYIFSYAQGENQIIRVIIISVCILIFITSGIGVIYFSLVFCSSHLEIWLEVFIIMLSVDILVLEFLNFCILKKILPVRENVIIPEVIIKENSFKKSVKSFNSEDACLSRQSTVRLSLEEMKSMPKRTFRLENEYEDIIYN</sequence>
<feature type="transmembrane region" description="Helical" evidence="1">
    <location>
        <begin position="1985"/>
        <end position="2005"/>
    </location>
</feature>
<proteinExistence type="predicted"/>
<dbReference type="EMBL" id="MPUH01000280">
    <property type="protein sequence ID" value="OMJ84108.1"/>
    <property type="molecule type" value="Genomic_DNA"/>
</dbReference>
<keyword evidence="1" id="KW-0472">Membrane</keyword>
<evidence type="ECO:0000313" key="3">
    <source>
        <dbReference type="EMBL" id="OMJ84108.1"/>
    </source>
</evidence>
<feature type="chain" id="PRO_5012661276" description="GPS domain-containing protein" evidence="2">
    <location>
        <begin position="19"/>
        <end position="2141"/>
    </location>
</feature>